<organism evidence="5 6">
    <name type="scientific">Glutinoglossum americanum</name>
    <dbReference type="NCBI Taxonomy" id="1670608"/>
    <lineage>
        <taxon>Eukaryota</taxon>
        <taxon>Fungi</taxon>
        <taxon>Dikarya</taxon>
        <taxon>Ascomycota</taxon>
        <taxon>Pezizomycotina</taxon>
        <taxon>Geoglossomycetes</taxon>
        <taxon>Geoglossales</taxon>
        <taxon>Geoglossaceae</taxon>
        <taxon>Glutinoglossum</taxon>
    </lineage>
</organism>
<evidence type="ECO:0000256" key="1">
    <source>
        <dbReference type="SAM" id="Coils"/>
    </source>
</evidence>
<evidence type="ECO:0000313" key="5">
    <source>
        <dbReference type="EMBL" id="KAH0543399.1"/>
    </source>
</evidence>
<feature type="compositionally biased region" description="Low complexity" evidence="2">
    <location>
        <begin position="28"/>
        <end position="48"/>
    </location>
</feature>
<feature type="domain" description="Dynamin N-terminal" evidence="3">
    <location>
        <begin position="119"/>
        <end position="365"/>
    </location>
</feature>
<name>A0A9P8L4L6_9PEZI</name>
<dbReference type="AlphaFoldDB" id="A0A9P8L4L6"/>
<dbReference type="PANTHER" id="PTHR36681:SF3">
    <property type="entry name" value="NUCLEAR GTPASE, GERMINAL CENTER-ASSOCIATED, TANDEM DUPLICATE 3"/>
    <property type="match status" value="1"/>
</dbReference>
<comment type="caution">
    <text evidence="5">The sequence shown here is derived from an EMBL/GenBank/DDBJ whole genome shotgun (WGS) entry which is preliminary data.</text>
</comment>
<proteinExistence type="predicted"/>
<dbReference type="EMBL" id="JAGHQL010000033">
    <property type="protein sequence ID" value="KAH0543399.1"/>
    <property type="molecule type" value="Genomic_DNA"/>
</dbReference>
<dbReference type="SUPFAM" id="SSF52540">
    <property type="entry name" value="P-loop containing nucleoside triphosphate hydrolases"/>
    <property type="match status" value="1"/>
</dbReference>
<dbReference type="Pfam" id="PF24564">
    <property type="entry name" value="DUF7605"/>
    <property type="match status" value="1"/>
</dbReference>
<feature type="domain" description="DUF7605" evidence="4">
    <location>
        <begin position="599"/>
        <end position="746"/>
    </location>
</feature>
<reference evidence="5" key="1">
    <citation type="submission" date="2021-03" db="EMBL/GenBank/DDBJ databases">
        <title>Comparative genomics and phylogenomic investigation of the class Geoglossomycetes provide insights into ecological specialization and systematics.</title>
        <authorList>
            <person name="Melie T."/>
            <person name="Pirro S."/>
            <person name="Miller A.N."/>
            <person name="Quandt A."/>
        </authorList>
    </citation>
    <scope>NUCLEOTIDE SEQUENCE</scope>
    <source>
        <strain evidence="5">GBOQ0MN5Z8</strain>
    </source>
</reference>
<evidence type="ECO:0000313" key="6">
    <source>
        <dbReference type="Proteomes" id="UP000698800"/>
    </source>
</evidence>
<keyword evidence="6" id="KW-1185">Reference proteome</keyword>
<protein>
    <submittedName>
        <fullName evidence="5">Uncharacterized protein</fullName>
    </submittedName>
</protein>
<feature type="compositionally biased region" description="Acidic residues" evidence="2">
    <location>
        <begin position="49"/>
        <end position="58"/>
    </location>
</feature>
<keyword evidence="1" id="KW-0175">Coiled coil</keyword>
<dbReference type="OrthoDB" id="3598281at2759"/>
<dbReference type="Gene3D" id="3.40.50.300">
    <property type="entry name" value="P-loop containing nucleotide triphosphate hydrolases"/>
    <property type="match status" value="1"/>
</dbReference>
<sequence length="878" mass="99482">MNAIPSKGESSNAMPAEKLFARLSVGSYSRGRGRSRSPSNCSAYSEGESAFEEDEEDPAEPFFDKEFQLALEGGVGIAREIANTLQGYQLEKDPPSDLYRLWKEAAALRGYGNPETRVIGVVGDSGGGKSSLINSLLDQPGLAKTSGGGSACTSIVTEYRCKTDRHTEPYTIEVRYMDSAKIQNQIEELIWSYRQLYIEGTEQQASDFEYKRYQSESELAWHTLEAAFGHRKELTPEYLQDSSKGAVDRISKQLTTWAHELDWPGDGKGVWISTAATVKECGEKTSIFAKSYLWPFTEVIRIFLNAKVLDTGVVLADLPGFHDTNLARVTAARKYLDNCDEIFIVAGIARAITDSKVKSCLQALLKDQIGIGWESHAKQVSNIAIICTHAEDIELDTARDDDFCKGNIDLAKIQDLDEEIQDADEKEDKLRGKLARQKQKYMLIGARNAHVTKRLKQAYSDLISGSDLRVFCIGNRDYKKFTSPRGRRNFVFIDATGVPGLRRFCRSVPAKAQFEAGLQFLETQIPALLHSVDLWVSMEPEADAKVKPGDVDDDLEYLEEVINTLNYHLSFLLMVTEVVASTKEDIRARLLEVVGGTIAQYSAWCRHNGTYATPRQSHRRWNMEITEMATGEMEAKWRTLRQMFCDLFTALRRDVNQGSRNSYPAFRPVDIFNTTETRRSSQSTMVFLENGKLRQDRIKYLLNQSLVEFLRGFKAIQRNSTEDHPGSYILNGMLATYRWCSTQSGNQNPTNPPSDLDFPRLTLTFPHNLDRGMLDRQRNMMHDHLHSGNLFRSVNNSIERDFDDLLEKTFDHIDKNICDILEQLGEDVALLKKVPEGRSDRSPELEREVKNMLSRMKIRLAGVQKGVRETKMKFQERE</sequence>
<evidence type="ECO:0000259" key="4">
    <source>
        <dbReference type="Pfam" id="PF24564"/>
    </source>
</evidence>
<evidence type="ECO:0000256" key="2">
    <source>
        <dbReference type="SAM" id="MobiDB-lite"/>
    </source>
</evidence>
<dbReference type="InterPro" id="IPR027417">
    <property type="entry name" value="P-loop_NTPase"/>
</dbReference>
<dbReference type="InterPro" id="IPR056024">
    <property type="entry name" value="DUF7605"/>
</dbReference>
<dbReference type="PANTHER" id="PTHR36681">
    <property type="entry name" value="NUCLEAR GTPASE, GERMINAL CENTER-ASSOCIATED, TANDEM DUPLICATE 3"/>
    <property type="match status" value="1"/>
</dbReference>
<gene>
    <name evidence="5" type="ORF">FGG08_002257</name>
</gene>
<dbReference type="Pfam" id="PF00350">
    <property type="entry name" value="Dynamin_N"/>
    <property type="match status" value="1"/>
</dbReference>
<evidence type="ECO:0000259" key="3">
    <source>
        <dbReference type="Pfam" id="PF00350"/>
    </source>
</evidence>
<feature type="region of interest" description="Disordered" evidence="2">
    <location>
        <begin position="28"/>
        <end position="58"/>
    </location>
</feature>
<dbReference type="InterPro" id="IPR045063">
    <property type="entry name" value="Dynamin_N"/>
</dbReference>
<feature type="coiled-coil region" evidence="1">
    <location>
        <begin position="413"/>
        <end position="440"/>
    </location>
</feature>
<dbReference type="Proteomes" id="UP000698800">
    <property type="component" value="Unassembled WGS sequence"/>
</dbReference>
<accession>A0A9P8L4L6</accession>